<dbReference type="InterPro" id="IPR004547">
    <property type="entry name" value="Glucosamine6P_isomerase"/>
</dbReference>
<accession>A0A9D0YWQ2</accession>
<dbReference type="GO" id="GO:0042802">
    <property type="term" value="F:identical protein binding"/>
    <property type="evidence" value="ECO:0007669"/>
    <property type="project" value="TreeGrafter"/>
</dbReference>
<feature type="active site" description="Proton acceptor; for enolization step" evidence="4">
    <location>
        <position position="67"/>
    </location>
</feature>
<evidence type="ECO:0000256" key="2">
    <source>
        <dbReference type="ARBA" id="ARBA00022801"/>
    </source>
</evidence>
<comment type="function">
    <text evidence="4">Catalyzes the reversible isomerization-deamination of glucosamine 6-phosphate (GlcN6P) to form fructose 6-phosphate (Fru6P) and ammonium ion.</text>
</comment>
<gene>
    <name evidence="4 6" type="primary">nagB</name>
    <name evidence="6" type="ORF">IAA66_01675</name>
</gene>
<name>A0A9D0YWQ2_9FIRM</name>
<dbReference type="AlphaFoldDB" id="A0A9D0YWQ2"/>
<dbReference type="GO" id="GO:0004342">
    <property type="term" value="F:glucosamine-6-phosphate deaminase activity"/>
    <property type="evidence" value="ECO:0007669"/>
    <property type="project" value="UniProtKB-UniRule"/>
</dbReference>
<dbReference type="Proteomes" id="UP000886819">
    <property type="component" value="Unassembled WGS sequence"/>
</dbReference>
<dbReference type="Pfam" id="PF01182">
    <property type="entry name" value="Glucosamine_iso"/>
    <property type="match status" value="1"/>
</dbReference>
<comment type="similarity">
    <text evidence="4">Belongs to the glucosamine/galactosamine-6-phosphate isomerase family. NagB subfamily.</text>
</comment>
<feature type="active site" description="For ring-opening step" evidence="4">
    <location>
        <position position="136"/>
    </location>
</feature>
<dbReference type="PANTHER" id="PTHR11280">
    <property type="entry name" value="GLUCOSAMINE-6-PHOSPHATE ISOMERASE"/>
    <property type="match status" value="1"/>
</dbReference>
<dbReference type="GO" id="GO:0006046">
    <property type="term" value="P:N-acetylglucosamine catabolic process"/>
    <property type="evidence" value="ECO:0007669"/>
    <property type="project" value="UniProtKB-UniRule"/>
</dbReference>
<organism evidence="6 7">
    <name type="scientific">Candidatus Avichristensenella intestinipullorum</name>
    <dbReference type="NCBI Taxonomy" id="2840693"/>
    <lineage>
        <taxon>Bacteria</taxon>
        <taxon>Bacillati</taxon>
        <taxon>Bacillota</taxon>
        <taxon>Clostridia</taxon>
        <taxon>Candidatus Avichristensenella</taxon>
    </lineage>
</organism>
<dbReference type="NCBIfam" id="TIGR00502">
    <property type="entry name" value="nagB"/>
    <property type="match status" value="1"/>
</dbReference>
<reference evidence="6" key="2">
    <citation type="journal article" date="2021" name="PeerJ">
        <title>Extensive microbial diversity within the chicken gut microbiome revealed by metagenomics and culture.</title>
        <authorList>
            <person name="Gilroy R."/>
            <person name="Ravi A."/>
            <person name="Getino M."/>
            <person name="Pursley I."/>
            <person name="Horton D.L."/>
            <person name="Alikhan N.F."/>
            <person name="Baker D."/>
            <person name="Gharbi K."/>
            <person name="Hall N."/>
            <person name="Watson M."/>
            <person name="Adriaenssens E.M."/>
            <person name="Foster-Nyarko E."/>
            <person name="Jarju S."/>
            <person name="Secka A."/>
            <person name="Antonio M."/>
            <person name="Oren A."/>
            <person name="Chaudhuri R.R."/>
            <person name="La Ragione R."/>
            <person name="Hildebrand F."/>
            <person name="Pallen M.J."/>
        </authorList>
    </citation>
    <scope>NUCLEOTIDE SEQUENCE</scope>
    <source>
        <strain evidence="6">ChiHile30-977</strain>
    </source>
</reference>
<dbReference type="PROSITE" id="PS01161">
    <property type="entry name" value="GLC_GALNAC_ISOMERASE"/>
    <property type="match status" value="1"/>
</dbReference>
<feature type="active site" description="For ring-opening step" evidence="4">
    <location>
        <position position="143"/>
    </location>
</feature>
<evidence type="ECO:0000313" key="6">
    <source>
        <dbReference type="EMBL" id="HIQ62280.1"/>
    </source>
</evidence>
<evidence type="ECO:0000259" key="5">
    <source>
        <dbReference type="Pfam" id="PF01182"/>
    </source>
</evidence>
<protein>
    <recommendedName>
        <fullName evidence="4">Glucosamine-6-phosphate deaminase</fullName>
        <ecNumber evidence="4">3.5.99.6</ecNumber>
    </recommendedName>
    <alternativeName>
        <fullName evidence="4">GlcN6P deaminase</fullName>
        <shortName evidence="4">GNPDA</shortName>
    </alternativeName>
    <alternativeName>
        <fullName evidence="4">Glucosamine-6-phosphate isomerase</fullName>
    </alternativeName>
</protein>
<dbReference type="HAMAP" id="MF_01241">
    <property type="entry name" value="GlcN6P_deamin"/>
    <property type="match status" value="1"/>
</dbReference>
<dbReference type="GO" id="GO:0005975">
    <property type="term" value="P:carbohydrate metabolic process"/>
    <property type="evidence" value="ECO:0007669"/>
    <property type="project" value="InterPro"/>
</dbReference>
<keyword evidence="2 4" id="KW-0378">Hydrolase</keyword>
<dbReference type="EC" id="3.5.99.6" evidence="4"/>
<evidence type="ECO:0000256" key="4">
    <source>
        <dbReference type="HAMAP-Rule" id="MF_01241"/>
    </source>
</evidence>
<dbReference type="PANTHER" id="PTHR11280:SF5">
    <property type="entry name" value="GLUCOSAMINE-6-PHOSPHATE ISOMERASE"/>
    <property type="match status" value="1"/>
</dbReference>
<evidence type="ECO:0000313" key="7">
    <source>
        <dbReference type="Proteomes" id="UP000886819"/>
    </source>
</evidence>
<evidence type="ECO:0000256" key="3">
    <source>
        <dbReference type="ARBA" id="ARBA00023277"/>
    </source>
</evidence>
<proteinExistence type="inferred from homology"/>
<dbReference type="InterPro" id="IPR018321">
    <property type="entry name" value="Glucosamine6P_isomerase_CS"/>
</dbReference>
<dbReference type="GO" id="GO:0019262">
    <property type="term" value="P:N-acetylneuraminate catabolic process"/>
    <property type="evidence" value="ECO:0007669"/>
    <property type="project" value="UniProtKB-UniRule"/>
</dbReference>
<dbReference type="GO" id="GO:0006043">
    <property type="term" value="P:glucosamine catabolic process"/>
    <property type="evidence" value="ECO:0007669"/>
    <property type="project" value="TreeGrafter"/>
</dbReference>
<dbReference type="SUPFAM" id="SSF100950">
    <property type="entry name" value="NagB/RpiA/CoA transferase-like"/>
    <property type="match status" value="1"/>
</dbReference>
<feature type="domain" description="Glucosamine/galactosamine-6-phosphate isomerase" evidence="5">
    <location>
        <begin position="16"/>
        <end position="224"/>
    </location>
</feature>
<keyword evidence="3 4" id="KW-0119">Carbohydrate metabolism</keyword>
<dbReference type="EMBL" id="DVFI01000025">
    <property type="protein sequence ID" value="HIQ62280.1"/>
    <property type="molecule type" value="Genomic_DNA"/>
</dbReference>
<dbReference type="InterPro" id="IPR006148">
    <property type="entry name" value="Glc/Gal-6P_isomerase"/>
</dbReference>
<dbReference type="CDD" id="cd01399">
    <property type="entry name" value="GlcN6P_deaminase"/>
    <property type="match status" value="1"/>
</dbReference>
<reference evidence="6" key="1">
    <citation type="submission" date="2020-10" db="EMBL/GenBank/DDBJ databases">
        <authorList>
            <person name="Gilroy R."/>
        </authorList>
    </citation>
    <scope>NUCLEOTIDE SEQUENCE</scope>
    <source>
        <strain evidence="6">ChiHile30-977</strain>
    </source>
</reference>
<comment type="catalytic activity">
    <reaction evidence="1 4">
        <text>alpha-D-glucosamine 6-phosphate + H2O = beta-D-fructose 6-phosphate + NH4(+)</text>
        <dbReference type="Rhea" id="RHEA:12172"/>
        <dbReference type="ChEBI" id="CHEBI:15377"/>
        <dbReference type="ChEBI" id="CHEBI:28938"/>
        <dbReference type="ChEBI" id="CHEBI:57634"/>
        <dbReference type="ChEBI" id="CHEBI:75989"/>
        <dbReference type="EC" id="3.5.99.6"/>
    </reaction>
</comment>
<feature type="active site" description="Proton acceptor; for ring-opening step" evidence="4">
    <location>
        <position position="138"/>
    </location>
</feature>
<comment type="caution">
    <text evidence="4">Lacks conserved residue(s) required for the propagation of feature annotation.</text>
</comment>
<dbReference type="FunFam" id="3.40.50.1360:FF:000003">
    <property type="entry name" value="Glucosamine-6-phosphate deaminase"/>
    <property type="match status" value="1"/>
</dbReference>
<dbReference type="Gene3D" id="3.40.50.1360">
    <property type="match status" value="1"/>
</dbReference>
<dbReference type="GO" id="GO:0005737">
    <property type="term" value="C:cytoplasm"/>
    <property type="evidence" value="ECO:0007669"/>
    <property type="project" value="TreeGrafter"/>
</dbReference>
<evidence type="ECO:0000256" key="1">
    <source>
        <dbReference type="ARBA" id="ARBA00000644"/>
    </source>
</evidence>
<comment type="pathway">
    <text evidence="4">Amino-sugar metabolism; N-acetylneuraminate degradation; D-fructose 6-phosphate from N-acetylneuraminate: step 5/5.</text>
</comment>
<sequence length="241" mass="25864">MRIIVCKGKRAQGEAAAALFAAQILRKADCVLGLATGSTPLETYAALTAMYERGALDFGAVRSFNLDEYVGMKPDQEQSYFRFMYENLFSKVNIPQGNYFLPDGAAADVDAECARYEAAIEAAGGIDLQFLGLGHDGHIGFNEPADHFPLATHCVDLAEQTIEANKRFFASAEDVPRRALTMGIGTIMKARGIVLVVNGADKADITAKVLKGPVVPQVPASILQFHPNVTVILDEAAASKL</sequence>
<dbReference type="InterPro" id="IPR037171">
    <property type="entry name" value="NagB/RpiA_transferase-like"/>
</dbReference>
<comment type="caution">
    <text evidence="6">The sequence shown here is derived from an EMBL/GenBank/DDBJ whole genome shotgun (WGS) entry which is preliminary data.</text>
</comment>